<accession>A0AA38HXP7</accession>
<feature type="compositionally biased region" description="Basic and acidic residues" evidence="4">
    <location>
        <begin position="1502"/>
        <end position="1517"/>
    </location>
</feature>
<dbReference type="InterPro" id="IPR050540">
    <property type="entry name" value="F-actin_Monoox_Mical"/>
</dbReference>
<feature type="compositionally biased region" description="Basic and acidic residues" evidence="4">
    <location>
        <begin position="2754"/>
        <end position="2772"/>
    </location>
</feature>
<feature type="compositionally biased region" description="Polar residues" evidence="4">
    <location>
        <begin position="219"/>
        <end position="228"/>
    </location>
</feature>
<feature type="region of interest" description="Disordered" evidence="4">
    <location>
        <begin position="1948"/>
        <end position="2063"/>
    </location>
</feature>
<feature type="region of interest" description="Disordered" evidence="4">
    <location>
        <begin position="4029"/>
        <end position="4072"/>
    </location>
</feature>
<dbReference type="InterPro" id="IPR022189">
    <property type="entry name" value="SMTN"/>
</dbReference>
<dbReference type="SMART" id="SM00033">
    <property type="entry name" value="CH"/>
    <property type="match status" value="1"/>
</dbReference>
<feature type="compositionally biased region" description="Polar residues" evidence="4">
    <location>
        <begin position="1425"/>
        <end position="1437"/>
    </location>
</feature>
<feature type="region of interest" description="Disordered" evidence="4">
    <location>
        <begin position="3394"/>
        <end position="3448"/>
    </location>
</feature>
<feature type="region of interest" description="Disordered" evidence="4">
    <location>
        <begin position="821"/>
        <end position="1767"/>
    </location>
</feature>
<dbReference type="Pfam" id="PF00307">
    <property type="entry name" value="CH"/>
    <property type="match status" value="1"/>
</dbReference>
<feature type="region of interest" description="Disordered" evidence="4">
    <location>
        <begin position="297"/>
        <end position="352"/>
    </location>
</feature>
<dbReference type="SUPFAM" id="SSF47576">
    <property type="entry name" value="Calponin-homology domain, CH-domain"/>
    <property type="match status" value="1"/>
</dbReference>
<feature type="region of interest" description="Disordered" evidence="4">
    <location>
        <begin position="3881"/>
        <end position="3944"/>
    </location>
</feature>
<feature type="compositionally biased region" description="Polar residues" evidence="4">
    <location>
        <begin position="1331"/>
        <end position="1341"/>
    </location>
</feature>
<feature type="region of interest" description="Disordered" evidence="4">
    <location>
        <begin position="3001"/>
        <end position="3030"/>
    </location>
</feature>
<feature type="compositionally biased region" description="Polar residues" evidence="4">
    <location>
        <begin position="3410"/>
        <end position="3426"/>
    </location>
</feature>
<feature type="region of interest" description="Disordered" evidence="4">
    <location>
        <begin position="4188"/>
        <end position="4261"/>
    </location>
</feature>
<feature type="compositionally biased region" description="Basic and acidic residues" evidence="4">
    <location>
        <begin position="2420"/>
        <end position="2432"/>
    </location>
</feature>
<feature type="compositionally biased region" description="Basic residues" evidence="4">
    <location>
        <begin position="3279"/>
        <end position="3288"/>
    </location>
</feature>
<feature type="compositionally biased region" description="Polar residues" evidence="4">
    <location>
        <begin position="1038"/>
        <end position="1053"/>
    </location>
</feature>
<feature type="compositionally biased region" description="Basic and acidic residues" evidence="4">
    <location>
        <begin position="1953"/>
        <end position="1980"/>
    </location>
</feature>
<feature type="compositionally biased region" description="Basic and acidic residues" evidence="4">
    <location>
        <begin position="1637"/>
        <end position="1647"/>
    </location>
</feature>
<evidence type="ECO:0000313" key="7">
    <source>
        <dbReference type="Proteomes" id="UP001168821"/>
    </source>
</evidence>
<feature type="compositionally biased region" description="Basic and acidic residues" evidence="4">
    <location>
        <begin position="1214"/>
        <end position="1225"/>
    </location>
</feature>
<feature type="compositionally biased region" description="Low complexity" evidence="4">
    <location>
        <begin position="2781"/>
        <end position="2798"/>
    </location>
</feature>
<feature type="region of interest" description="Disordered" evidence="4">
    <location>
        <begin position="3724"/>
        <end position="3748"/>
    </location>
</feature>
<feature type="compositionally biased region" description="Basic and acidic residues" evidence="4">
    <location>
        <begin position="612"/>
        <end position="664"/>
    </location>
</feature>
<dbReference type="PROSITE" id="PS50021">
    <property type="entry name" value="CH"/>
    <property type="match status" value="1"/>
</dbReference>
<feature type="compositionally biased region" description="Basic and acidic residues" evidence="4">
    <location>
        <begin position="2388"/>
        <end position="2406"/>
    </location>
</feature>
<feature type="compositionally biased region" description="Basic residues" evidence="4">
    <location>
        <begin position="781"/>
        <end position="791"/>
    </location>
</feature>
<keyword evidence="1" id="KW-0597">Phosphoprotein</keyword>
<feature type="compositionally biased region" description="Polar residues" evidence="4">
    <location>
        <begin position="4148"/>
        <end position="4170"/>
    </location>
</feature>
<keyword evidence="2" id="KW-0175">Coiled coil</keyword>
<evidence type="ECO:0000256" key="1">
    <source>
        <dbReference type="ARBA" id="ARBA00022553"/>
    </source>
</evidence>
<feature type="compositionally biased region" description="Basic and acidic residues" evidence="4">
    <location>
        <begin position="2136"/>
        <end position="2147"/>
    </location>
</feature>
<feature type="compositionally biased region" description="Low complexity" evidence="4">
    <location>
        <begin position="3017"/>
        <end position="3030"/>
    </location>
</feature>
<gene>
    <name evidence="6" type="ORF">Zmor_023895</name>
</gene>
<feature type="compositionally biased region" description="Low complexity" evidence="4">
    <location>
        <begin position="4604"/>
        <end position="4616"/>
    </location>
</feature>
<feature type="compositionally biased region" description="Basic and acidic residues" evidence="4">
    <location>
        <begin position="3394"/>
        <end position="3408"/>
    </location>
</feature>
<comment type="similarity">
    <text evidence="3">Belongs to the smoothelin family.</text>
</comment>
<feature type="compositionally biased region" description="Basic and acidic residues" evidence="4">
    <location>
        <begin position="1673"/>
        <end position="1696"/>
    </location>
</feature>
<feature type="compositionally biased region" description="Basic and acidic residues" evidence="4">
    <location>
        <begin position="4043"/>
        <end position="4060"/>
    </location>
</feature>
<feature type="compositionally biased region" description="Basic and acidic residues" evidence="4">
    <location>
        <begin position="2691"/>
        <end position="2702"/>
    </location>
</feature>
<dbReference type="CDD" id="cd21200">
    <property type="entry name" value="CH_SMTN-like"/>
    <property type="match status" value="1"/>
</dbReference>
<feature type="compositionally biased region" description="Low complexity" evidence="4">
    <location>
        <begin position="2809"/>
        <end position="2823"/>
    </location>
</feature>
<reference evidence="6" key="1">
    <citation type="journal article" date="2023" name="G3 (Bethesda)">
        <title>Whole genome assemblies of Zophobas morio and Tenebrio molitor.</title>
        <authorList>
            <person name="Kaur S."/>
            <person name="Stinson S.A."/>
            <person name="diCenzo G.C."/>
        </authorList>
    </citation>
    <scope>NUCLEOTIDE SEQUENCE</scope>
    <source>
        <strain evidence="6">QUZm001</strain>
    </source>
</reference>
<feature type="region of interest" description="Disordered" evidence="4">
    <location>
        <begin position="4456"/>
        <end position="4482"/>
    </location>
</feature>
<feature type="compositionally biased region" description="Polar residues" evidence="4">
    <location>
        <begin position="4323"/>
        <end position="4335"/>
    </location>
</feature>
<organism evidence="6 7">
    <name type="scientific">Zophobas morio</name>
    <dbReference type="NCBI Taxonomy" id="2755281"/>
    <lineage>
        <taxon>Eukaryota</taxon>
        <taxon>Metazoa</taxon>
        <taxon>Ecdysozoa</taxon>
        <taxon>Arthropoda</taxon>
        <taxon>Hexapoda</taxon>
        <taxon>Insecta</taxon>
        <taxon>Pterygota</taxon>
        <taxon>Neoptera</taxon>
        <taxon>Endopterygota</taxon>
        <taxon>Coleoptera</taxon>
        <taxon>Polyphaga</taxon>
        <taxon>Cucujiformia</taxon>
        <taxon>Tenebrionidae</taxon>
        <taxon>Zophobas</taxon>
    </lineage>
</organism>
<feature type="region of interest" description="Disordered" evidence="4">
    <location>
        <begin position="4297"/>
        <end position="4349"/>
    </location>
</feature>
<feature type="compositionally biased region" description="Basic and acidic residues" evidence="4">
    <location>
        <begin position="1374"/>
        <end position="1389"/>
    </location>
</feature>
<feature type="compositionally biased region" description="Polar residues" evidence="4">
    <location>
        <begin position="2407"/>
        <end position="2419"/>
    </location>
</feature>
<evidence type="ECO:0000313" key="6">
    <source>
        <dbReference type="EMBL" id="KAJ3646303.1"/>
    </source>
</evidence>
<proteinExistence type="inferred from homology"/>
<dbReference type="InterPro" id="IPR001715">
    <property type="entry name" value="CH_dom"/>
</dbReference>
<feature type="domain" description="Calponin-homology (CH)" evidence="5">
    <location>
        <begin position="4630"/>
        <end position="4736"/>
    </location>
</feature>
<feature type="compositionally biased region" description="Basic and acidic residues" evidence="4">
    <location>
        <begin position="1310"/>
        <end position="1322"/>
    </location>
</feature>
<feature type="compositionally biased region" description="Polar residues" evidence="4">
    <location>
        <begin position="297"/>
        <end position="312"/>
    </location>
</feature>
<feature type="compositionally biased region" description="Polar residues" evidence="4">
    <location>
        <begin position="768"/>
        <end position="780"/>
    </location>
</feature>
<dbReference type="PANTHER" id="PTHR23167:SF88">
    <property type="entry name" value="CALPONIN-HOMOLOGY (CH) DOMAIN-CONTAINING PROTEIN"/>
    <property type="match status" value="1"/>
</dbReference>
<feature type="region of interest" description="Disordered" evidence="4">
    <location>
        <begin position="4404"/>
        <end position="4440"/>
    </location>
</feature>
<feature type="compositionally biased region" description="Basic and acidic residues" evidence="4">
    <location>
        <begin position="2561"/>
        <end position="2576"/>
    </location>
</feature>
<feature type="compositionally biased region" description="Polar residues" evidence="4">
    <location>
        <begin position="1106"/>
        <end position="1117"/>
    </location>
</feature>
<feature type="compositionally biased region" description="Basic and acidic residues" evidence="4">
    <location>
        <begin position="1279"/>
        <end position="1293"/>
    </location>
</feature>
<feature type="region of interest" description="Disordered" evidence="4">
    <location>
        <begin position="593"/>
        <end position="672"/>
    </location>
</feature>
<sequence>MQDISFLRMSVETSGDVSLINDEDLLRKMWQDTEDFGRKKEIRAHMYKLREARLRDFYNSGEVSTDIQRTTTTTTEGKSCSASTHADSLADHSFISMKTKEIRDSESPTKDDIYRVTGKGLGNQGWTVVSSNKKSDDGKTFSTSKIATTSGTDKIDGGQIDYAARNEQQASVFRDGDDKNFTKAVGASSNTFIKQEASGGDENSSFKSSSTKTSSSSKYVTEQRSTSGDVIDSHRVPTAAITRDQNDEYLVSRKTYTSNIPAELKNHPNYVEGKTKVTRETRTLPDGSTVTTTRYEIRGGNTTQSTKSNQYNTSEQRSSSSVVRSSQATESKINQNDRRTTHYITEQPSNTTTTTVTRYIYDSEDQGLQPATTSTSSRTVKSQQVDSVDNVSRSTAVYDKSNKSQDDFQTTKSTIIRKVYDSKQEPITSQDSDVKTTTTVVRKVYDSEPNVTQDSNVTTTTTVIKKIYDSKNEPTITRDSNVTTKTTVVKNIETPYVTDTSNTTTLRVAVDKNIKNQKQTVDDSNIITTKTVVSKDQYDVKHPAETTDDVKTIKTCKTTVTREIRNDQNNRNRLVDQQSTNEVNKHQINEKFITIEQQDTKNKMEPITPVREIPKTASPEKHPSSPQKRESPEKAPKPEEKYQQPERRQPIKPGKSEMDQKPKPTEGQYETTYRTDFVNKKISVEVSPTHDAFARSLRAVSPDRVSKCASPSRSLRTSTNSLRSSTSPEKNRHPSRLSPERRSTSPRKATSNETVTHKTKTNTDTITRRSNTTEIDSSTLTRRKNRYKTRSRSPSPTSIASDIEYIRNTNIITDLDTNETTVVSKSRPSTLEITSRRKVTERSPTSPLTDASPKKTTPRDVARTNSLRTISPTKEVSPKTDRPLKRTDTYEERCRQILGITNESDKTKKDKTETRRMSGPKPSPDKGSPIKDQPRRKSPEKKVTELSSEVKRSPDQRPKSPEKKIPSKINEIPSQPKRTTDKEPVKPYYENKNPVKDNSLPRRTSPIKETSKISEFPSQIRRSPEKEPLEPYPKKTSPVKTIPQTNEFPSQIRRSPEKEPLGPYPKKSSPEKTGPEICEFPSQIRRSPKKEPLEPYPKKASPEKTGPQTNEFPSQIRRSPEKEPLEPYPKKSSPEKTGPEICEFPSQIRRSPEKEPLEPYPKKSSPEKRGPEISEFPSQIKRTPEKEPVEPYLRNSSPEKTGPQVSEFPSQIRRFSEKEPLEPYPKKSSPVKSTPQISECPPQVRKSPEKEPRGYYPEENEPDIDRYTINEFPSQIKTSPEKEPSEVYPEKTKPSRLGSRIPEFSPQTRRTPEQESLERLPEKSIPAKSGPQVSEFPSQIKRSPEKEPLEPYPEKSKPVKSGPQVAEFPSQIKRSPEKEPLEPYPEKSRPVKSAPQIAEFPSQIRKTPEQEPLESFPEKRKPTKSAPQVSEFPSQIKRSPEKEPLEPYPEKSKPVKSAPQVAEFPSQIKRSPEKEPLEPYPEKSKPTKSAPQTSEFPSQIKRSPEKEPLEPYPEKVKPVKSGPQISEFPSQIKRIPEKQTLEPYQEKDKPTRSSPQLAEFPSQIRKSSDRKPLDADNDRMPYTHEPPCTLPTPEKELLERQPQTDSPDQEIYEIPSPTTSYRKPSNQQLKKPATTVPKDKAPTKRTPENQPSHKFVQNKDVPQANDFSSKIKKSPEKIPLEKHPEKSKPIKDKGTVKEFPSQIRKVPEGSSPDQIKPKKEIPTKKEISQPKKKSETTITPVIPSKKRTPKQRTESESSSTTDEEQTVEELLTVTTVSNLEQKVPVDEPLATKKFISQLCRDDEIQRTDLTKKESQTILNKKIIESGNKIQNKTVKKDSIKKTDELFIENEKRDITKNNTSPKVTSTKKPSTEKNTTTNKRIINTVSSKTDIKLVKKSIDEKARDVKKTTAKITLYAIENENRTKEDNRVHIRTHRIDDTVNKRTTKTVINGDTPKREPTKRPQYIKPEEPRTKKTIERRPQKVISRTVTETDTKRTSTTTEQKNPKRHVVTTTITMSPTSKLHPSKSTTPKTPLVSKQTKPLKKKPKVQNGHISSDEESLDDSLNEEEITTVTRHEKIIRGTSDQVIKKKPDRKTPVRKTPQPEPTLPKTKQEKCITTKSIIINNTTADREVIVDLQRSKSSREPTPDRICPLPVSSDDESAPRYPDQIAEPDDSSLKRKPKKLSDLPILENEDVTEFSRITEIVDTSESNQVLETDITLTNIDKKINKFSTTTDKTARRKQSPAPKVERPKLEVTKDLESDECLLSVSEKVNKFITTAEQLTAAQDVPQRPKSPKCQYYPEDDVNVSNKVAHFITTAEKVITTQKGPAPKVERPTFDDVDETIKEDECLLSVSDKVSKFINTAEKLTTDSKKTISLSKIDVKPTAQKPHETEEPQRRRSSKETTPTRRPSNQYPSATTDIEHGKYPRRDSSPKIPDSTPKSTRRPSQEEPKSVLSPTGRLRSTDSVKRAKALFENVDKDQSVLKQRDILSRPSVFEGRKIKTETSRRLDYEHEDDEKTLKSTKLLLEKARPRPKSPEKIYEIDSRRSMTPEGDLPGYMRPLDRSLRPNSPHRDNIHQLNKKQTINKEEENKDVRHTKFGVTLKRTDSGRQIGSTTTTKRVVNVEITEEEVEEIYDLEYLEELLEKVVGYDIRRKIRTQIRVVKKLISEGKLDQVTKTITTRVKSPVRITEQSRERTERTSEYHSSAYTYNERRSSSEYTKISRRSQSPETKLVKLVRRSQSPDLKRTHPIRQSPERKSTTGRTPDKSETKVTKTFQTQLKKVTPTSKTTTEDTTPEWVKQRNLRKVTDSTVTTTKTTTTATSKKSRSSPVKEMRPIDSITSSYGVGPTDENGSPLFGLKALRVPTKTDTTKVQGTVIRSQYYSENGQEPIGEISVTKYSSDPRDLGRNENVNTKGVTSVTTTQKFGYKDTPSLSSLTSSKKKKEICEKIEDEVETKSSKFSRRGSVKALSQKFIDNAVETSKNERQSSYPKAGLILRTSSFKDSASSGDSREGSTERTTNVKTSTTRTVSGETFLTNRSKVTGVQDVISRMKTEDIREGDSAEDVEARGLLNKFLGAQVILSGIESNVKASTTTSNAKRSTKVTTTITEGGKQVTKSRVFQHPITDEDLHTVWDEQTLRLLLEQSTDYEERKKIRARLRQIMAEQEACTELVDKASQDQISATFEGESQLLPLLQGLLEAPDNEQTADSGTESGEDQRSGLIAEVQNALDKLSANLRDDATDITPERRSSLLQLVTKLQAGLSASVPTQQRRSSVQGRFRRRQRPNRHTVGVSSEELADARRLIEEISLHELTPQSSGTKITMLQKQNSEGSVGQNVTSSFKPFLPQKSVVRNAVAKPFSSSNSTISGNSSSVQTPTESLDFLFNEEVTDKKTDFSSRSTSIDEHNIRRSSSGDVSIKSVQQAIQNAAARKSTENLLESEETDEDTTMRTQMVKVEVKKEPVVQQYKELPQTEIVMQSNPIYQKYSNEDTSNKFNTKKLKMKRANTIDIPKPLNFYEDDADSDCSLPDEDYHQRRRSNYLALRGPIRIGNPGNTKNTVPVFEPKTDNDKKFLAFINKHTENTTVKEELTKSSLWSKPETNQGTIWSNKFGNIKTAFEKASSGPIQSQNSARQFWKSADDAITSGPKYDGPKISKQSARNLRQMFEEKQKQSQKLPWSSTQNDKNIVTGSLKVKAFEPNSEKTYKFVPQPLPVNKFSHAPQSAFKPIAKKAPPPSLQINKVSVKSDDKGKDLDSPLYLYSPKPANESSLKPWVANPSESRVLSLAASKFENVAPPEPVPMKPRKLSKDKIVLPFSSQPGPEKLSAPYLVKTAEKKSNTVKQLSGHYDHSGKSSDAYSTYSTVKYTSPQAERITSHHHNNQYNQQVPLHHNPKQSSTAGSEYRRSYDYSQQHFQHPKTDNHNSGISSQHHHNRGYDQPPIPQRNQSQYGVSTQYIPRQEYNQVPPQNTYNQNYVAASQQYYPQQNQNQGQLNQTQYYQYPQKHSSESHHPSQNHVYTSQIYTNANQNANYGQENYSRSSSHQDYYPEKSETRIQENHKASEPEGYGHVTTPTPAQNYYHVNQQQYNEPQYTSTYQYQPQISTAPSHNQKLKQEPQQEKIEDKQETVPSQTHPPKLDTQVSVEGVKEYNAVSSRVMTGPVSQQATTIRQKSPMNRDEHEIAAALSLRNALQKVSPRPDSSPQKVQNNSGRSSYTKQDSQKDTSPVTSSTYKSKENHNVASPTNYSCRSDDSSPSGYSPNNNSYRNVEATYSQTAANTFGSNYRDEPPKIMSPMNYDYRFKDQPPRIVSPNSFSYRPREEPKKTVSPHSFSYSQRDTVSSSSSHYRSGKRPVPIESLEINDDGESIVTSKFQIPVINVPEPESPRPPNQAQIANKADSWNQICIQNQQPLHKPSPRASPNARTVSKSKSSHSLALPKQFEAGMSKDEMAHKKKTMEAFLGGSKSPQSLSRTSSNENLSTKCETKPTKRAINRLKTSEKVLSIRQSSGLSRSRTLPDIKLFIVVVDDKKASVIGVFGVRTPIAERFEKKGGRRDDIKEATHTKKTFTEGPVTSHVTTRVATTQQVQSKKPISPFAKFRQLDKQNSLNSPSTPKTPSGSGPLFKFTDPAVSQSASTIKDRLLHWCRMKTKEYENIQLDNFSTSWADGLAFCALIHHFLPDAFDYHALSPKNRRHNFTLAFRVADEKADIAPLLDVDDMVATRKPDWKCVFTYVQSIYRRFKDED</sequence>
<dbReference type="InterPro" id="IPR036872">
    <property type="entry name" value="CH_dom_sf"/>
</dbReference>
<feature type="compositionally biased region" description="Polar residues" evidence="4">
    <location>
        <begin position="4417"/>
        <end position="4429"/>
    </location>
</feature>
<feature type="compositionally biased region" description="Basic and acidic residues" evidence="4">
    <location>
        <begin position="876"/>
        <end position="895"/>
    </location>
</feature>
<feature type="compositionally biased region" description="Basic and acidic residues" evidence="4">
    <location>
        <begin position="903"/>
        <end position="916"/>
    </location>
</feature>
<feature type="region of interest" description="Disordered" evidence="4">
    <location>
        <begin position="2080"/>
        <end position="2112"/>
    </location>
</feature>
<feature type="compositionally biased region" description="Basic and acidic residues" evidence="4">
    <location>
        <begin position="1342"/>
        <end position="1357"/>
    </location>
</feature>
<feature type="compositionally biased region" description="Basic and acidic residues" evidence="4">
    <location>
        <begin position="1470"/>
        <end position="1485"/>
    </location>
</feature>
<feature type="compositionally biased region" description="Basic and acidic residues" evidence="4">
    <location>
        <begin position="1022"/>
        <end position="1033"/>
    </location>
</feature>
<feature type="region of interest" description="Disordered" evidence="4">
    <location>
        <begin position="1855"/>
        <end position="1875"/>
    </location>
</feature>
<feature type="region of interest" description="Disordered" evidence="4">
    <location>
        <begin position="3264"/>
        <end position="3295"/>
    </location>
</feature>
<feature type="region of interest" description="Disordered" evidence="4">
    <location>
        <begin position="698"/>
        <end position="801"/>
    </location>
</feature>
<feature type="region of interest" description="Disordered" evidence="4">
    <location>
        <begin position="4598"/>
        <end position="4617"/>
    </location>
</feature>
<feature type="compositionally biased region" description="Basic and acidic residues" evidence="4">
    <location>
        <begin position="2086"/>
        <end position="2095"/>
    </location>
</feature>
<feature type="compositionally biased region" description="Polar residues" evidence="4">
    <location>
        <begin position="1856"/>
        <end position="1868"/>
    </location>
</feature>
<dbReference type="Gene3D" id="1.10.418.10">
    <property type="entry name" value="Calponin-like domain"/>
    <property type="match status" value="1"/>
</dbReference>
<feature type="region of interest" description="Disordered" evidence="4">
    <location>
        <begin position="2136"/>
        <end position="2182"/>
    </location>
</feature>
<feature type="compositionally biased region" description="Basic and acidic residues" evidence="4">
    <location>
        <begin position="1150"/>
        <end position="1172"/>
    </location>
</feature>
<feature type="compositionally biased region" description="Basic and acidic residues" evidence="4">
    <location>
        <begin position="1438"/>
        <end position="1453"/>
    </location>
</feature>
<feature type="compositionally biased region" description="Polar residues" evidence="4">
    <location>
        <begin position="863"/>
        <end position="874"/>
    </location>
</feature>
<feature type="compositionally biased region" description="Polar residues" evidence="4">
    <location>
        <begin position="2717"/>
        <end position="2730"/>
    </location>
</feature>
<protein>
    <recommendedName>
        <fullName evidence="5">Calponin-homology (CH) domain-containing protein</fullName>
    </recommendedName>
</protein>
<feature type="region of interest" description="Disordered" evidence="4">
    <location>
        <begin position="2530"/>
        <end position="2591"/>
    </location>
</feature>
<feature type="compositionally biased region" description="Polar residues" evidence="4">
    <location>
        <begin position="1194"/>
        <end position="1209"/>
    </location>
</feature>
<feature type="compositionally biased region" description="Low complexity" evidence="4">
    <location>
        <begin position="205"/>
        <end position="218"/>
    </location>
</feature>
<feature type="compositionally biased region" description="Basic and acidic residues" evidence="4">
    <location>
        <begin position="1118"/>
        <end position="1138"/>
    </location>
</feature>
<feature type="compositionally biased region" description="Polar residues" evidence="4">
    <location>
        <begin position="369"/>
        <end position="395"/>
    </location>
</feature>
<feature type="region of interest" description="Disordered" evidence="4">
    <location>
        <begin position="365"/>
        <end position="409"/>
    </location>
</feature>
<feature type="compositionally biased region" description="Polar residues" evidence="4">
    <location>
        <begin position="4195"/>
        <end position="4228"/>
    </location>
</feature>
<feature type="compositionally biased region" description="Polar residues" evidence="4">
    <location>
        <begin position="1487"/>
        <end position="1501"/>
    </location>
</feature>
<feature type="compositionally biased region" description="Polar residues" evidence="4">
    <location>
        <begin position="1616"/>
        <end position="1629"/>
    </location>
</feature>
<evidence type="ECO:0000256" key="2">
    <source>
        <dbReference type="ARBA" id="ARBA00023054"/>
    </source>
</evidence>
<feature type="region of interest" description="Disordered" evidence="4">
    <location>
        <begin position="2378"/>
        <end position="2466"/>
    </location>
</feature>
<feature type="region of interest" description="Disordered" evidence="4">
    <location>
        <begin position="4101"/>
        <end position="4173"/>
    </location>
</feature>
<feature type="compositionally biased region" description="Low complexity" evidence="4">
    <location>
        <begin position="313"/>
        <end position="331"/>
    </location>
</feature>
<feature type="compositionally biased region" description="Basic and acidic residues" evidence="4">
    <location>
        <begin position="4109"/>
        <end position="4123"/>
    </location>
</feature>
<evidence type="ECO:0000256" key="3">
    <source>
        <dbReference type="ARBA" id="ARBA00061655"/>
    </source>
</evidence>
<feature type="compositionally biased region" description="Low complexity" evidence="4">
    <location>
        <begin position="710"/>
        <end position="728"/>
    </location>
</feature>
<feature type="compositionally biased region" description="Basic and acidic residues" evidence="4">
    <location>
        <begin position="2530"/>
        <end position="2549"/>
    </location>
</feature>
<keyword evidence="7" id="KW-1185">Reference proteome</keyword>
<feature type="region of interest" description="Disordered" evidence="4">
    <location>
        <begin position="2686"/>
        <end position="2833"/>
    </location>
</feature>
<feature type="compositionally biased region" description="Polar residues" evidence="4">
    <location>
        <begin position="4460"/>
        <end position="4477"/>
    </location>
</feature>
<feature type="compositionally biased region" description="Polar residues" evidence="4">
    <location>
        <begin position="821"/>
        <end position="833"/>
    </location>
</feature>
<dbReference type="EMBL" id="JALNTZ010000007">
    <property type="protein sequence ID" value="KAJ3646303.1"/>
    <property type="molecule type" value="Genomic_DNA"/>
</dbReference>
<feature type="compositionally biased region" description="Polar residues" evidence="4">
    <location>
        <begin position="4029"/>
        <end position="4041"/>
    </location>
</feature>
<dbReference type="PANTHER" id="PTHR23167">
    <property type="entry name" value="CALPONIN HOMOLOGY DOMAIN-CONTAINING PROTEIN DDB_G0272472-RELATED"/>
    <property type="match status" value="1"/>
</dbReference>
<feature type="region of interest" description="Disordered" evidence="4">
    <location>
        <begin position="193"/>
        <end position="239"/>
    </location>
</feature>
<feature type="compositionally biased region" description="Low complexity" evidence="4">
    <location>
        <begin position="4241"/>
        <end position="4261"/>
    </location>
</feature>
<dbReference type="Pfam" id="PF12510">
    <property type="entry name" value="Smoothelin"/>
    <property type="match status" value="2"/>
</dbReference>
<feature type="compositionally biased region" description="Basic and acidic residues" evidence="4">
    <location>
        <begin position="1089"/>
        <end position="1102"/>
    </location>
</feature>
<feature type="compositionally biased region" description="Basic and acidic residues" evidence="4">
    <location>
        <begin position="1566"/>
        <end position="1582"/>
    </location>
</feature>
<name>A0AA38HXP7_9CUCU</name>
<evidence type="ECO:0000259" key="5">
    <source>
        <dbReference type="PROSITE" id="PS50021"/>
    </source>
</evidence>
<feature type="compositionally biased region" description="Basic and acidic residues" evidence="4">
    <location>
        <begin position="928"/>
        <end position="965"/>
    </location>
</feature>
<feature type="compositionally biased region" description="Basic and acidic residues" evidence="4">
    <location>
        <begin position="1534"/>
        <end position="1551"/>
    </location>
</feature>
<dbReference type="Proteomes" id="UP001168821">
    <property type="component" value="Unassembled WGS sequence"/>
</dbReference>
<comment type="caution">
    <text evidence="6">The sequence shown here is derived from an EMBL/GenBank/DDBJ whole genome shotgun (WGS) entry which is preliminary data.</text>
</comment>
<feature type="compositionally biased region" description="Basic and acidic residues" evidence="4">
    <location>
        <begin position="1715"/>
        <end position="1735"/>
    </location>
</feature>
<evidence type="ECO:0000256" key="4">
    <source>
        <dbReference type="SAM" id="MobiDB-lite"/>
    </source>
</evidence>
<feature type="compositionally biased region" description="Polar residues" evidence="4">
    <location>
        <begin position="2010"/>
        <end position="2031"/>
    </location>
</feature>
<dbReference type="FunFam" id="1.10.418.10:FF:000009">
    <property type="entry name" value="smoothelin isoform X2"/>
    <property type="match status" value="1"/>
</dbReference>